<accession>A0A0J5P1E3</accession>
<dbReference type="AlphaFoldDB" id="A0A0J5P1E3"/>
<keyword evidence="3" id="KW-1185">Reference proteome</keyword>
<dbReference type="InterPro" id="IPR052585">
    <property type="entry name" value="Lipid_raft_assoc_Zn_ADH"/>
</dbReference>
<name>A0A0J5P1E3_PLUGE</name>
<dbReference type="PATRIC" id="fig|61647.15.peg.5060"/>
<evidence type="ECO:0000313" key="2">
    <source>
        <dbReference type="EMBL" id="KMK14412.1"/>
    </source>
</evidence>
<dbReference type="InterPro" id="IPR011032">
    <property type="entry name" value="GroES-like_sf"/>
</dbReference>
<dbReference type="SUPFAM" id="SSF50129">
    <property type="entry name" value="GroES-like"/>
    <property type="match status" value="1"/>
</dbReference>
<proteinExistence type="predicted"/>
<dbReference type="Gene3D" id="3.40.50.720">
    <property type="entry name" value="NAD(P)-binding Rossmann-like Domain"/>
    <property type="match status" value="1"/>
</dbReference>
<dbReference type="PANTHER" id="PTHR43482">
    <property type="entry name" value="PROTEIN AST1-RELATED"/>
    <property type="match status" value="1"/>
</dbReference>
<evidence type="ECO:0000259" key="1">
    <source>
        <dbReference type="SMART" id="SM00829"/>
    </source>
</evidence>
<dbReference type="GO" id="GO:0016491">
    <property type="term" value="F:oxidoreductase activity"/>
    <property type="evidence" value="ECO:0007669"/>
    <property type="project" value="InterPro"/>
</dbReference>
<comment type="caution">
    <text evidence="2">The sequence shown here is derived from an EMBL/GenBank/DDBJ whole genome shotgun (WGS) entry which is preliminary data.</text>
</comment>
<dbReference type="Pfam" id="PF13602">
    <property type="entry name" value="ADH_zinc_N_2"/>
    <property type="match status" value="1"/>
</dbReference>
<feature type="domain" description="Enoyl reductase (ER)" evidence="1">
    <location>
        <begin position="15"/>
        <end position="317"/>
    </location>
</feature>
<dbReference type="Proteomes" id="UP000036196">
    <property type="component" value="Unassembled WGS sequence"/>
</dbReference>
<dbReference type="InterPro" id="IPR036291">
    <property type="entry name" value="NAD(P)-bd_dom_sf"/>
</dbReference>
<reference evidence="2 3" key="1">
    <citation type="submission" date="2015-05" db="EMBL/GenBank/DDBJ databases">
        <title>Genome sequences of Pluralibacter gergoviae.</title>
        <authorList>
            <person name="Greninger A.L."/>
            <person name="Miller S."/>
        </authorList>
    </citation>
    <scope>NUCLEOTIDE SEQUENCE [LARGE SCALE GENOMIC DNA]</scope>
    <source>
        <strain evidence="2 3">JS81F13</strain>
    </source>
</reference>
<dbReference type="SMART" id="SM00829">
    <property type="entry name" value="PKS_ER"/>
    <property type="match status" value="1"/>
</dbReference>
<dbReference type="PANTHER" id="PTHR43482:SF1">
    <property type="entry name" value="PROTEIN AST1-RELATED"/>
    <property type="match status" value="1"/>
</dbReference>
<dbReference type="SUPFAM" id="SSF51735">
    <property type="entry name" value="NAD(P)-binding Rossmann-fold domains"/>
    <property type="match status" value="1"/>
</dbReference>
<dbReference type="Pfam" id="PF08240">
    <property type="entry name" value="ADH_N"/>
    <property type="match status" value="1"/>
</dbReference>
<dbReference type="Gene3D" id="3.90.180.10">
    <property type="entry name" value="Medium-chain alcohol dehydrogenases, catalytic domain"/>
    <property type="match status" value="1"/>
</dbReference>
<dbReference type="InterPro" id="IPR020843">
    <property type="entry name" value="ER"/>
</dbReference>
<dbReference type="InterPro" id="IPR013154">
    <property type="entry name" value="ADH-like_N"/>
</dbReference>
<organism evidence="2 3">
    <name type="scientific">Pluralibacter gergoviae</name>
    <name type="common">Enterobacter gergoviae</name>
    <dbReference type="NCBI Taxonomy" id="61647"/>
    <lineage>
        <taxon>Bacteria</taxon>
        <taxon>Pseudomonadati</taxon>
        <taxon>Pseudomonadota</taxon>
        <taxon>Gammaproteobacteria</taxon>
        <taxon>Enterobacterales</taxon>
        <taxon>Enterobacteriaceae</taxon>
        <taxon>Pluralibacter</taxon>
    </lineage>
</organism>
<dbReference type="RefSeq" id="WP_048278693.1">
    <property type="nucleotide sequence ID" value="NZ_LDZF01000007.1"/>
</dbReference>
<protein>
    <recommendedName>
        <fullName evidence="1">Enoyl reductase (ER) domain-containing protein</fullName>
    </recommendedName>
</protein>
<evidence type="ECO:0000313" key="3">
    <source>
        <dbReference type="Proteomes" id="UP000036196"/>
    </source>
</evidence>
<gene>
    <name evidence="2" type="ORF">ABW06_08750</name>
</gene>
<dbReference type="EMBL" id="LDZF01000007">
    <property type="protein sequence ID" value="KMK14412.1"/>
    <property type="molecule type" value="Genomic_DNA"/>
</dbReference>
<sequence>MLPERYRAWIWRRGKLPAGLTLETTEMTPPAPGDAVVRLEAIGLNPVDWKLLEIKAGDVPGVDGAGRVVAVGEGVSQAWVGQRVAWHQDLRHTGSFAEYTHLQVRALMRIPPNLDSVSAAAFPCPGLTAWQALEKVPFRPGSRMLIGGAGGSVGIYLLQMAHRRGFIVDTLSDERHHALLSSLGANRCYATPSDSDGWQAEEKYDVIIDTSSPESYRWLTDSLRANGHFVAVLGRPESWPNAPFAQSFSFHEVALAALHAWGDDEDWRRLTQDGEQLLAQLEDGRMKKEQILIYEFDELAKALHRLQHRDFTGKLVVRAPADG</sequence>